<evidence type="ECO:0008006" key="4">
    <source>
        <dbReference type="Google" id="ProtNLM"/>
    </source>
</evidence>
<feature type="region of interest" description="Disordered" evidence="1">
    <location>
        <begin position="134"/>
        <end position="174"/>
    </location>
</feature>
<feature type="compositionally biased region" description="Basic and acidic residues" evidence="1">
    <location>
        <begin position="136"/>
        <end position="150"/>
    </location>
</feature>
<comment type="caution">
    <text evidence="2">The sequence shown here is derived from an EMBL/GenBank/DDBJ whole genome shotgun (WGS) entry which is preliminary data.</text>
</comment>
<organism evidence="2 3">
    <name type="scientific">Prorocentrum cordatum</name>
    <dbReference type="NCBI Taxonomy" id="2364126"/>
    <lineage>
        <taxon>Eukaryota</taxon>
        <taxon>Sar</taxon>
        <taxon>Alveolata</taxon>
        <taxon>Dinophyceae</taxon>
        <taxon>Prorocentrales</taxon>
        <taxon>Prorocentraceae</taxon>
        <taxon>Prorocentrum</taxon>
    </lineage>
</organism>
<evidence type="ECO:0000256" key="1">
    <source>
        <dbReference type="SAM" id="MobiDB-lite"/>
    </source>
</evidence>
<keyword evidence="3" id="KW-1185">Reference proteome</keyword>
<proteinExistence type="predicted"/>
<feature type="non-terminal residue" evidence="2">
    <location>
        <position position="626"/>
    </location>
</feature>
<protein>
    <recommendedName>
        <fullName evidence="4">DDE-1 domain-containing protein</fullName>
    </recommendedName>
</protein>
<sequence>AWAFAGAPAMLAYMVPARVARASDPAARAARERAAAEWKRAEAERLGIPWPRPRVHKRVGRPSRQEHFHDAIYSALEKQSLPEGLETADVPGWWGRGVGLVRTVAVATEDMQQAALGGPRQGGVEADPWQLLEMPGEGREGSHASERGHAEEEEGALAGGGDMETPPKKKRKQKVLVPDEAKAWFLEYVEYQKKRYDWSMARSLRMAKELAPDIFRDVQKDTLFRWGEKRSVANTMNGKLSNVALTKLAEIAQATAVRVPVAADIDAIPEAGENFRLKIVYIRHAHDIAADRVVNIDQTSVRVLPTSKRGWKVSAGTQKWAVDMKRQLTVVLACFMERPDVYAQVIFQGKTKGSLPAGDVPDGMALTFTENHWSNTKTMLELVGFLNEKINAADGEQERPWIMALDVAPVHVSKEFREALREEYPWVRTPYVQPRRTFCAQPLDVSYMRSFKASLAASASKDFARQVVDRLDDQGTFEFDFRLSVLKPKLVLWIKEALGVLQGKDHLRLRGWKHARVAPEEWDDAVRLAQERHAAKALFQKSQTNVVPEDPPGADEADAPLPAHVDPVEEPEVGDEDDEVGNEVILLGPDSEHGEGEAPDEAPGPGQVFDNAPDSEDPAAASDVVL</sequence>
<gene>
    <name evidence="2" type="ORF">PCOR1329_LOCUS74375</name>
</gene>
<accession>A0ABN9X8I0</accession>
<dbReference type="Proteomes" id="UP001189429">
    <property type="component" value="Unassembled WGS sequence"/>
</dbReference>
<evidence type="ECO:0000313" key="2">
    <source>
        <dbReference type="EMBL" id="CAK0895699.1"/>
    </source>
</evidence>
<feature type="region of interest" description="Disordered" evidence="1">
    <location>
        <begin position="539"/>
        <end position="626"/>
    </location>
</feature>
<evidence type="ECO:0000313" key="3">
    <source>
        <dbReference type="Proteomes" id="UP001189429"/>
    </source>
</evidence>
<name>A0ABN9X8I0_9DINO</name>
<feature type="compositionally biased region" description="Acidic residues" evidence="1">
    <location>
        <begin position="568"/>
        <end position="581"/>
    </location>
</feature>
<feature type="non-terminal residue" evidence="2">
    <location>
        <position position="1"/>
    </location>
</feature>
<reference evidence="2" key="1">
    <citation type="submission" date="2023-10" db="EMBL/GenBank/DDBJ databases">
        <authorList>
            <person name="Chen Y."/>
            <person name="Shah S."/>
            <person name="Dougan E. K."/>
            <person name="Thang M."/>
            <person name="Chan C."/>
        </authorList>
    </citation>
    <scope>NUCLEOTIDE SEQUENCE [LARGE SCALE GENOMIC DNA]</scope>
</reference>
<dbReference type="EMBL" id="CAUYUJ010020077">
    <property type="protein sequence ID" value="CAK0895699.1"/>
    <property type="molecule type" value="Genomic_DNA"/>
</dbReference>